<name>A0A5C5XDG6_9PLAN</name>
<evidence type="ECO:0000313" key="3">
    <source>
        <dbReference type="Proteomes" id="UP000316095"/>
    </source>
</evidence>
<dbReference type="Proteomes" id="UP000316095">
    <property type="component" value="Unassembled WGS sequence"/>
</dbReference>
<evidence type="ECO:0000256" key="1">
    <source>
        <dbReference type="SAM" id="MobiDB-lite"/>
    </source>
</evidence>
<sequence>MLYREYTAFRFVDRVFQPSWGKTVGERLPQRLIAGDCGPEDIPGEKENQRAVRPGNGSGMAMARLVS</sequence>
<dbReference type="EMBL" id="SJPG01000001">
    <property type="protein sequence ID" value="TWT60669.1"/>
    <property type="molecule type" value="Genomic_DNA"/>
</dbReference>
<accession>A0A5C5XDG6</accession>
<reference evidence="2 3" key="1">
    <citation type="submission" date="2019-02" db="EMBL/GenBank/DDBJ databases">
        <title>Deep-cultivation of Planctomycetes and their phenomic and genomic characterization uncovers novel biology.</title>
        <authorList>
            <person name="Wiegand S."/>
            <person name="Jogler M."/>
            <person name="Boedeker C."/>
            <person name="Pinto D."/>
            <person name="Vollmers J."/>
            <person name="Rivas-Marin E."/>
            <person name="Kohn T."/>
            <person name="Peeters S.H."/>
            <person name="Heuer A."/>
            <person name="Rast P."/>
            <person name="Oberbeckmann S."/>
            <person name="Bunk B."/>
            <person name="Jeske O."/>
            <person name="Meyerdierks A."/>
            <person name="Storesund J.E."/>
            <person name="Kallscheuer N."/>
            <person name="Luecker S."/>
            <person name="Lage O.M."/>
            <person name="Pohl T."/>
            <person name="Merkel B.J."/>
            <person name="Hornburger P."/>
            <person name="Mueller R.-W."/>
            <person name="Bruemmer F."/>
            <person name="Labrenz M."/>
            <person name="Spormann A.M."/>
            <person name="Op Den Camp H."/>
            <person name="Overmann J."/>
            <person name="Amann R."/>
            <person name="Jetten M.S.M."/>
            <person name="Mascher T."/>
            <person name="Medema M.H."/>
            <person name="Devos D.P."/>
            <person name="Kaster A.-K."/>
            <person name="Ovreas L."/>
            <person name="Rohde M."/>
            <person name="Galperin M.Y."/>
            <person name="Jogler C."/>
        </authorList>
    </citation>
    <scope>NUCLEOTIDE SEQUENCE [LARGE SCALE GENOMIC DNA]</scope>
    <source>
        <strain evidence="2 3">Pan54</strain>
    </source>
</reference>
<organism evidence="2 3">
    <name type="scientific">Rubinisphaera italica</name>
    <dbReference type="NCBI Taxonomy" id="2527969"/>
    <lineage>
        <taxon>Bacteria</taxon>
        <taxon>Pseudomonadati</taxon>
        <taxon>Planctomycetota</taxon>
        <taxon>Planctomycetia</taxon>
        <taxon>Planctomycetales</taxon>
        <taxon>Planctomycetaceae</taxon>
        <taxon>Rubinisphaera</taxon>
    </lineage>
</organism>
<comment type="caution">
    <text evidence="2">The sequence shown here is derived from an EMBL/GenBank/DDBJ whole genome shotgun (WGS) entry which is preliminary data.</text>
</comment>
<evidence type="ECO:0000313" key="2">
    <source>
        <dbReference type="EMBL" id="TWT60669.1"/>
    </source>
</evidence>
<dbReference type="AlphaFoldDB" id="A0A5C5XDG6"/>
<protein>
    <submittedName>
        <fullName evidence="2">Uncharacterized protein</fullName>
    </submittedName>
</protein>
<proteinExistence type="predicted"/>
<feature type="region of interest" description="Disordered" evidence="1">
    <location>
        <begin position="36"/>
        <end position="67"/>
    </location>
</feature>
<keyword evidence="3" id="KW-1185">Reference proteome</keyword>
<gene>
    <name evidence="2" type="ORF">Pan54_13830</name>
</gene>